<protein>
    <submittedName>
        <fullName evidence="1">DUF4926 domain-containing protein</fullName>
    </submittedName>
</protein>
<sequence>AYEVEFCDDRGVTIALLTLRSEQLRSISNL</sequence>
<gene>
    <name evidence="1" type="ORF">HXO56_12220</name>
</gene>
<evidence type="ECO:0000313" key="1">
    <source>
        <dbReference type="EMBL" id="MBF1650817.1"/>
    </source>
</evidence>
<reference evidence="1" key="1">
    <citation type="submission" date="2020-04" db="EMBL/GenBank/DDBJ databases">
        <title>Deep metagenomics examines the oral microbiome during advanced dental caries in children, revealing novel taxa and co-occurrences with host molecules.</title>
        <authorList>
            <person name="Baker J.L."/>
            <person name="Morton J.T."/>
            <person name="Dinis M."/>
            <person name="Alvarez R."/>
            <person name="Tran N.C."/>
            <person name="Knight R."/>
            <person name="Edlund A."/>
        </authorList>
    </citation>
    <scope>NUCLEOTIDE SEQUENCE</scope>
    <source>
        <strain evidence="1">JCVI_47_bin.4</strain>
    </source>
</reference>
<dbReference type="Proteomes" id="UP000769484">
    <property type="component" value="Unassembled WGS sequence"/>
</dbReference>
<comment type="caution">
    <text evidence="1">The sequence shown here is derived from an EMBL/GenBank/DDBJ whole genome shotgun (WGS) entry which is preliminary data.</text>
</comment>
<dbReference type="EMBL" id="JABZXJ010000132">
    <property type="protein sequence ID" value="MBF1650817.1"/>
    <property type="molecule type" value="Genomic_DNA"/>
</dbReference>
<name>A0A930KN08_9MICC</name>
<dbReference type="InterPro" id="IPR032568">
    <property type="entry name" value="DUF4926"/>
</dbReference>
<feature type="non-terminal residue" evidence="1">
    <location>
        <position position="1"/>
    </location>
</feature>
<dbReference type="AlphaFoldDB" id="A0A930KN08"/>
<dbReference type="Pfam" id="PF16277">
    <property type="entry name" value="DUF4926"/>
    <property type="match status" value="1"/>
</dbReference>
<organism evidence="1 2">
    <name type="scientific">Rothia dentocariosa</name>
    <dbReference type="NCBI Taxonomy" id="2047"/>
    <lineage>
        <taxon>Bacteria</taxon>
        <taxon>Bacillati</taxon>
        <taxon>Actinomycetota</taxon>
        <taxon>Actinomycetes</taxon>
        <taxon>Micrococcales</taxon>
        <taxon>Micrococcaceae</taxon>
        <taxon>Rothia</taxon>
    </lineage>
</organism>
<proteinExistence type="predicted"/>
<evidence type="ECO:0000313" key="2">
    <source>
        <dbReference type="Proteomes" id="UP000769484"/>
    </source>
</evidence>
<accession>A0A930KN08</accession>